<comment type="similarity">
    <text evidence="2">Belongs to the FPG family.</text>
</comment>
<keyword evidence="5 13" id="KW-0378">Hydrolase</keyword>
<dbReference type="NCBIfam" id="NF002211">
    <property type="entry name" value="PRK01103.1"/>
    <property type="match status" value="1"/>
</dbReference>
<evidence type="ECO:0000256" key="8">
    <source>
        <dbReference type="ARBA" id="ARBA00023239"/>
    </source>
</evidence>
<name>A0ABY9HBY6_9MOLU</name>
<keyword evidence="10 13" id="KW-0326">Glycosidase</keyword>
<dbReference type="InterPro" id="IPR035937">
    <property type="entry name" value="FPG_N"/>
</dbReference>
<proteinExistence type="inferred from homology"/>
<dbReference type="CDD" id="cd08966">
    <property type="entry name" value="EcFpg-like_N"/>
    <property type="match status" value="1"/>
</dbReference>
<dbReference type="Pfam" id="PF01149">
    <property type="entry name" value="Fapy_DNA_glyco"/>
    <property type="match status" value="1"/>
</dbReference>
<dbReference type="SMART" id="SM01232">
    <property type="entry name" value="H2TH"/>
    <property type="match status" value="1"/>
</dbReference>
<evidence type="ECO:0000256" key="3">
    <source>
        <dbReference type="ARBA" id="ARBA00011245"/>
    </source>
</evidence>
<dbReference type="InterPro" id="IPR010979">
    <property type="entry name" value="Ribosomal_uS13-like_H2TH"/>
</dbReference>
<dbReference type="GO" id="GO:0140078">
    <property type="term" value="F:class I DNA-(apurinic or apyrimidinic site) endonuclease activity"/>
    <property type="evidence" value="ECO:0007669"/>
    <property type="project" value="UniProtKB-EC"/>
</dbReference>
<dbReference type="EC" id="4.2.99.18" evidence="13"/>
<comment type="catalytic activity">
    <reaction evidence="1">
        <text>Hydrolysis of DNA containing ring-opened 7-methylguanine residues, releasing 2,6-diamino-4-hydroxy-5-(N-methyl)formamidopyrimidine.</text>
        <dbReference type="EC" id="3.2.2.23"/>
    </reaction>
</comment>
<evidence type="ECO:0000256" key="7">
    <source>
        <dbReference type="ARBA" id="ARBA00023204"/>
    </source>
</evidence>
<dbReference type="SUPFAM" id="SSF46946">
    <property type="entry name" value="S13-like H2TH domain"/>
    <property type="match status" value="1"/>
</dbReference>
<dbReference type="InterPro" id="IPR015886">
    <property type="entry name" value="H2TH_FPG"/>
</dbReference>
<dbReference type="GO" id="GO:0008534">
    <property type="term" value="F:oxidized purine nucleobase lesion DNA N-glycosylase activity"/>
    <property type="evidence" value="ECO:0007669"/>
    <property type="project" value="UniProtKB-EC"/>
</dbReference>
<keyword evidence="4" id="KW-0227">DNA damage</keyword>
<dbReference type="PANTHER" id="PTHR22993:SF9">
    <property type="entry name" value="FORMAMIDOPYRIMIDINE-DNA GLYCOSYLASE"/>
    <property type="match status" value="1"/>
</dbReference>
<dbReference type="Gene3D" id="1.10.8.50">
    <property type="match status" value="1"/>
</dbReference>
<evidence type="ECO:0000256" key="10">
    <source>
        <dbReference type="ARBA" id="ARBA00023295"/>
    </source>
</evidence>
<keyword evidence="7" id="KW-0234">DNA repair</keyword>
<evidence type="ECO:0000259" key="12">
    <source>
        <dbReference type="PROSITE" id="PS51068"/>
    </source>
</evidence>
<dbReference type="SMART" id="SM00898">
    <property type="entry name" value="Fapy_DNA_glyco"/>
    <property type="match status" value="1"/>
</dbReference>
<evidence type="ECO:0000313" key="14">
    <source>
        <dbReference type="Proteomes" id="UP001237011"/>
    </source>
</evidence>
<dbReference type="RefSeq" id="WP_305937625.1">
    <property type="nucleotide sequence ID" value="NZ_CP132191.1"/>
</dbReference>
<evidence type="ECO:0000256" key="5">
    <source>
        <dbReference type="ARBA" id="ARBA00022801"/>
    </source>
</evidence>
<protein>
    <submittedName>
        <fullName evidence="13">Bifunctional DNA-formamidopyrimidine glycosylase/DNA-(Apurinic or apyrimidinic site) lyase</fullName>
        <ecNumber evidence="13">3.2.2.23</ecNumber>
        <ecNumber evidence="13">4.2.99.18</ecNumber>
    </submittedName>
</protein>
<accession>A0ABY9HBY6</accession>
<dbReference type="PANTHER" id="PTHR22993">
    <property type="entry name" value="FORMAMIDOPYRIMIDINE-DNA GLYCOSYLASE"/>
    <property type="match status" value="1"/>
</dbReference>
<feature type="domain" description="Formamidopyrimidine-DNA glycosylase catalytic" evidence="12">
    <location>
        <begin position="2"/>
        <end position="129"/>
    </location>
</feature>
<evidence type="ECO:0000256" key="4">
    <source>
        <dbReference type="ARBA" id="ARBA00022763"/>
    </source>
</evidence>
<comment type="subunit">
    <text evidence="3">Monomer.</text>
</comment>
<dbReference type="Pfam" id="PF06831">
    <property type="entry name" value="H2TH"/>
    <property type="match status" value="1"/>
</dbReference>
<evidence type="ECO:0000256" key="1">
    <source>
        <dbReference type="ARBA" id="ARBA00001668"/>
    </source>
</evidence>
<evidence type="ECO:0000256" key="11">
    <source>
        <dbReference type="ARBA" id="ARBA00044632"/>
    </source>
</evidence>
<evidence type="ECO:0000313" key="13">
    <source>
        <dbReference type="EMBL" id="WLP85188.1"/>
    </source>
</evidence>
<dbReference type="NCBIfam" id="TIGR00577">
    <property type="entry name" value="fpg"/>
    <property type="match status" value="1"/>
</dbReference>
<keyword evidence="9" id="KW-0511">Multifunctional enzyme</keyword>
<gene>
    <name evidence="13" type="primary">mutM</name>
    <name evidence="13" type="ORF">Q8852_02595</name>
</gene>
<evidence type="ECO:0000256" key="2">
    <source>
        <dbReference type="ARBA" id="ARBA00009409"/>
    </source>
</evidence>
<dbReference type="EC" id="3.2.2.23" evidence="13"/>
<dbReference type="PROSITE" id="PS51068">
    <property type="entry name" value="FPG_CAT"/>
    <property type="match status" value="1"/>
</dbReference>
<comment type="catalytic activity">
    <reaction evidence="11">
        <text>2'-deoxyribonucleotide-(2'-deoxyribose 5'-phosphate)-2'-deoxyribonucleotide-DNA = a 3'-end 2'-deoxyribonucleotide-(2,3-dehydro-2,3-deoxyribose 5'-phosphate)-DNA + a 5'-end 5'-phospho-2'-deoxyribonucleoside-DNA + H(+)</text>
        <dbReference type="Rhea" id="RHEA:66592"/>
        <dbReference type="Rhea" id="RHEA-COMP:13180"/>
        <dbReference type="Rhea" id="RHEA-COMP:16897"/>
        <dbReference type="Rhea" id="RHEA-COMP:17067"/>
        <dbReference type="ChEBI" id="CHEBI:15378"/>
        <dbReference type="ChEBI" id="CHEBI:136412"/>
        <dbReference type="ChEBI" id="CHEBI:157695"/>
        <dbReference type="ChEBI" id="CHEBI:167181"/>
        <dbReference type="EC" id="4.2.99.18"/>
    </reaction>
</comment>
<keyword evidence="14" id="KW-1185">Reference proteome</keyword>
<evidence type="ECO:0000256" key="9">
    <source>
        <dbReference type="ARBA" id="ARBA00023268"/>
    </source>
</evidence>
<dbReference type="EMBL" id="CP132191">
    <property type="protein sequence ID" value="WLP85188.1"/>
    <property type="molecule type" value="Genomic_DNA"/>
</dbReference>
<keyword evidence="6" id="KW-0238">DNA-binding</keyword>
<sequence>MPEYPEVTVVTNSLNYYSQGKTIVDVKVIKEKLIKNVSVNDFINQLKGRKILSVKNYGKFIVFEFDNKLRMISHLRMSGRYYFTSWFNYISEPIWRYNNCVEFIVDTDKKEFVSSTADILIYRDPRMFGSFELISPQDDRSIYQIKNLGQLPLDTNVDELYEKLQRKNISIKSVLLDQSLVLGIGNIYADEALHKVKMYPMLKCNKVSKDRLKQLLIAAGEIMEDSIKHGGSSVHTYVSVNSKYGTFQEKLKIYGKEGKICSLCNITPIKKSKIRL</sequence>
<organism evidence="13 14">
    <name type="scientific">Mycoplasma seminis</name>
    <dbReference type="NCBI Taxonomy" id="512749"/>
    <lineage>
        <taxon>Bacteria</taxon>
        <taxon>Bacillati</taxon>
        <taxon>Mycoplasmatota</taxon>
        <taxon>Mollicutes</taxon>
        <taxon>Mycoplasmataceae</taxon>
        <taxon>Mycoplasma</taxon>
    </lineage>
</organism>
<dbReference type="InterPro" id="IPR012319">
    <property type="entry name" value="FPG_cat"/>
</dbReference>
<reference evidence="13" key="1">
    <citation type="submission" date="2023-08" db="EMBL/GenBank/DDBJ databases">
        <title>Complete genome sequence of Mycoplasma seminis 2200.</title>
        <authorList>
            <person name="Spergser J."/>
        </authorList>
    </citation>
    <scope>NUCLEOTIDE SEQUENCE [LARGE SCALE GENOMIC DNA]</scope>
    <source>
        <strain evidence="13">2200</strain>
    </source>
</reference>
<dbReference type="SUPFAM" id="SSF81624">
    <property type="entry name" value="N-terminal domain of MutM-like DNA repair proteins"/>
    <property type="match status" value="1"/>
</dbReference>
<dbReference type="Proteomes" id="UP001237011">
    <property type="component" value="Chromosome"/>
</dbReference>
<dbReference type="Gene3D" id="3.20.190.10">
    <property type="entry name" value="MutM-like, N-terminal"/>
    <property type="match status" value="1"/>
</dbReference>
<keyword evidence="8 13" id="KW-0456">Lyase</keyword>
<dbReference type="InterPro" id="IPR020629">
    <property type="entry name" value="FPG_Glyclase"/>
</dbReference>
<evidence type="ECO:0000256" key="6">
    <source>
        <dbReference type="ARBA" id="ARBA00023125"/>
    </source>
</evidence>